<feature type="domain" description="ABC transporter" evidence="4">
    <location>
        <begin position="13"/>
        <end position="261"/>
    </location>
</feature>
<evidence type="ECO:0000259" key="4">
    <source>
        <dbReference type="PROSITE" id="PS50893"/>
    </source>
</evidence>
<dbReference type="InterPro" id="IPR027417">
    <property type="entry name" value="P-loop_NTPase"/>
</dbReference>
<protein>
    <submittedName>
        <fullName evidence="5">ABC transporter ATP-binding protein</fullName>
    </submittedName>
</protein>
<accession>A0ABN1ZYY7</accession>
<dbReference type="InterPro" id="IPR051120">
    <property type="entry name" value="ABC_AA/LPS_Transport"/>
</dbReference>
<dbReference type="PANTHER" id="PTHR45772">
    <property type="entry name" value="CONSERVED COMPONENT OF ABC TRANSPORTER FOR NATURAL AMINO ACIDS-RELATED"/>
    <property type="match status" value="1"/>
</dbReference>
<keyword evidence="3 5" id="KW-0067">ATP-binding</keyword>
<proteinExistence type="predicted"/>
<gene>
    <name evidence="5" type="ORF">GCM10009788_09390</name>
</gene>
<dbReference type="Proteomes" id="UP001500842">
    <property type="component" value="Unassembled WGS sequence"/>
</dbReference>
<evidence type="ECO:0000256" key="1">
    <source>
        <dbReference type="ARBA" id="ARBA00022448"/>
    </source>
</evidence>
<dbReference type="InterPro" id="IPR032823">
    <property type="entry name" value="BCA_ABC_TP_C"/>
</dbReference>
<reference evidence="5 6" key="1">
    <citation type="journal article" date="2019" name="Int. J. Syst. Evol. Microbiol.">
        <title>The Global Catalogue of Microorganisms (GCM) 10K type strain sequencing project: providing services to taxonomists for standard genome sequencing and annotation.</title>
        <authorList>
            <consortium name="The Broad Institute Genomics Platform"/>
            <consortium name="The Broad Institute Genome Sequencing Center for Infectious Disease"/>
            <person name="Wu L."/>
            <person name="Ma J."/>
        </authorList>
    </citation>
    <scope>NUCLEOTIDE SEQUENCE [LARGE SCALE GENOMIC DNA]</scope>
    <source>
        <strain evidence="5 6">JCM 14942</strain>
    </source>
</reference>
<keyword evidence="2" id="KW-0547">Nucleotide-binding</keyword>
<evidence type="ECO:0000256" key="3">
    <source>
        <dbReference type="ARBA" id="ARBA00022840"/>
    </source>
</evidence>
<dbReference type="InterPro" id="IPR003439">
    <property type="entry name" value="ABC_transporter-like_ATP-bd"/>
</dbReference>
<dbReference type="InterPro" id="IPR003593">
    <property type="entry name" value="AAA+_ATPase"/>
</dbReference>
<keyword evidence="1" id="KW-0813">Transport</keyword>
<sequence>MSASERSTHPAELDVRDVTLRFTGVTALSAVTFSVAGGSVHALIGPNGAGKSSLLNVLSGLYAPQEGSVRLDGRELVGTAPHRIADRGVGRAFQNASMFDDLTVEEHLMIGHHRHGRSGAVAAALGLPRARRDDREARRAAAEVAEYLGLESHLHDEAAALPYGIQKRVDLGRALAMRPRLLLLDEPAAGLHTHEKAELTLLVSRLAAERSLTVVLVEHDMRLVMAVADTITVLDFGTVIATGPPEQISADERVIAAYLGTEKESA</sequence>
<evidence type="ECO:0000313" key="5">
    <source>
        <dbReference type="EMBL" id="GAA1507512.1"/>
    </source>
</evidence>
<dbReference type="Pfam" id="PF12399">
    <property type="entry name" value="BCA_ABC_TP_C"/>
    <property type="match status" value="1"/>
</dbReference>
<dbReference type="Gene3D" id="3.40.50.300">
    <property type="entry name" value="P-loop containing nucleotide triphosphate hydrolases"/>
    <property type="match status" value="1"/>
</dbReference>
<dbReference type="PANTHER" id="PTHR45772:SF1">
    <property type="entry name" value="ABC TRANSPORTER ATP-BINDING PROTEIN"/>
    <property type="match status" value="1"/>
</dbReference>
<dbReference type="CDD" id="cd03219">
    <property type="entry name" value="ABC_Mj1267_LivG_branched"/>
    <property type="match status" value="1"/>
</dbReference>
<dbReference type="SUPFAM" id="SSF52540">
    <property type="entry name" value="P-loop containing nucleoside triphosphate hydrolases"/>
    <property type="match status" value="1"/>
</dbReference>
<evidence type="ECO:0000256" key="2">
    <source>
        <dbReference type="ARBA" id="ARBA00022741"/>
    </source>
</evidence>
<dbReference type="RefSeq" id="WP_141004992.1">
    <property type="nucleotide sequence ID" value="NZ_BAAAOR010000007.1"/>
</dbReference>
<evidence type="ECO:0000313" key="6">
    <source>
        <dbReference type="Proteomes" id="UP001500842"/>
    </source>
</evidence>
<organism evidence="5 6">
    <name type="scientific">Nocardioides humi</name>
    <dbReference type="NCBI Taxonomy" id="449461"/>
    <lineage>
        <taxon>Bacteria</taxon>
        <taxon>Bacillati</taxon>
        <taxon>Actinomycetota</taxon>
        <taxon>Actinomycetes</taxon>
        <taxon>Propionibacteriales</taxon>
        <taxon>Nocardioidaceae</taxon>
        <taxon>Nocardioides</taxon>
    </lineage>
</organism>
<dbReference type="SMART" id="SM00382">
    <property type="entry name" value="AAA"/>
    <property type="match status" value="1"/>
</dbReference>
<dbReference type="PROSITE" id="PS50893">
    <property type="entry name" value="ABC_TRANSPORTER_2"/>
    <property type="match status" value="1"/>
</dbReference>
<name>A0ABN1ZYY7_9ACTN</name>
<dbReference type="GO" id="GO:0005524">
    <property type="term" value="F:ATP binding"/>
    <property type="evidence" value="ECO:0007669"/>
    <property type="project" value="UniProtKB-KW"/>
</dbReference>
<comment type="caution">
    <text evidence="5">The sequence shown here is derived from an EMBL/GenBank/DDBJ whole genome shotgun (WGS) entry which is preliminary data.</text>
</comment>
<dbReference type="EMBL" id="BAAAOR010000007">
    <property type="protein sequence ID" value="GAA1507512.1"/>
    <property type="molecule type" value="Genomic_DNA"/>
</dbReference>
<dbReference type="Pfam" id="PF00005">
    <property type="entry name" value="ABC_tran"/>
    <property type="match status" value="1"/>
</dbReference>
<keyword evidence="6" id="KW-1185">Reference proteome</keyword>